<dbReference type="Proteomes" id="UP000234681">
    <property type="component" value="Chromosome 8"/>
</dbReference>
<dbReference type="AlphaFoldDB" id="A6JYC8"/>
<dbReference type="Pfam" id="PF21317">
    <property type="entry name" value="BetaGal_ABD_1"/>
    <property type="match status" value="1"/>
</dbReference>
<proteinExistence type="predicted"/>
<dbReference type="InterPro" id="IPR048912">
    <property type="entry name" value="BetaGal1-like_ABD1"/>
</dbReference>
<evidence type="ECO:0000259" key="1">
    <source>
        <dbReference type="Pfam" id="PF21317"/>
    </source>
</evidence>
<gene>
    <name evidence="2" type="ORF">rCG_22739</name>
</gene>
<feature type="domain" description="Beta-galactosidase 1-like first all-beta" evidence="1">
    <location>
        <begin position="11"/>
        <end position="51"/>
    </location>
</feature>
<sequence length="51" mass="5723">MEQLTVNGRSGQSFGYILYETTIFNGGLLTSRGHIQDRAQVFLDKDYVGLL</sequence>
<protein>
    <submittedName>
        <fullName evidence="2">RCG22739</fullName>
    </submittedName>
</protein>
<accession>A6JYC8</accession>
<organism evidence="2 3">
    <name type="scientific">Rattus norvegicus</name>
    <name type="common">Rat</name>
    <dbReference type="NCBI Taxonomy" id="10116"/>
    <lineage>
        <taxon>Eukaryota</taxon>
        <taxon>Metazoa</taxon>
        <taxon>Chordata</taxon>
        <taxon>Craniata</taxon>
        <taxon>Vertebrata</taxon>
        <taxon>Euteleostomi</taxon>
        <taxon>Mammalia</taxon>
        <taxon>Eutheria</taxon>
        <taxon>Euarchontoglires</taxon>
        <taxon>Glires</taxon>
        <taxon>Rodentia</taxon>
        <taxon>Myomorpha</taxon>
        <taxon>Muroidea</taxon>
        <taxon>Muridae</taxon>
        <taxon>Murinae</taxon>
        <taxon>Rattus</taxon>
    </lineage>
</organism>
<dbReference type="Gene3D" id="2.60.120.260">
    <property type="entry name" value="Galactose-binding domain-like"/>
    <property type="match status" value="1"/>
</dbReference>
<dbReference type="EMBL" id="CH474007">
    <property type="protein sequence ID" value="EDL83347.1"/>
    <property type="molecule type" value="Genomic_DNA"/>
</dbReference>
<reference evidence="2 3" key="1">
    <citation type="submission" date="2005-09" db="EMBL/GenBank/DDBJ databases">
        <authorList>
            <person name="Mural R.J."/>
            <person name="Li P.W."/>
            <person name="Adams M.D."/>
            <person name="Amanatides P.G."/>
            <person name="Baden-Tillson H."/>
            <person name="Barnstead M."/>
            <person name="Chin S.H."/>
            <person name="Dew I."/>
            <person name="Evans C.A."/>
            <person name="Ferriera S."/>
            <person name="Flanigan M."/>
            <person name="Fosler C."/>
            <person name="Glodek A."/>
            <person name="Gu Z."/>
            <person name="Holt R.A."/>
            <person name="Jennings D."/>
            <person name="Kraft C.L."/>
            <person name="Lu F."/>
            <person name="Nguyen T."/>
            <person name="Nusskern D.R."/>
            <person name="Pfannkoch C.M."/>
            <person name="Sitter C."/>
            <person name="Sutton G.G."/>
            <person name="Venter J.C."/>
            <person name="Wang Z."/>
            <person name="Woodage T."/>
            <person name="Zheng X.H."/>
            <person name="Zhong F."/>
        </authorList>
    </citation>
    <scope>NUCLEOTIDE SEQUENCE [LARGE SCALE GENOMIC DNA]</scope>
    <source>
        <strain>BN</strain>
        <strain evidence="3">Sprague-Dawley</strain>
    </source>
</reference>
<evidence type="ECO:0000313" key="3">
    <source>
        <dbReference type="Proteomes" id="UP000234681"/>
    </source>
</evidence>
<evidence type="ECO:0000313" key="2">
    <source>
        <dbReference type="EMBL" id="EDL83347.1"/>
    </source>
</evidence>
<name>A6JYC8_RAT</name>
<feature type="non-terminal residue" evidence="2">
    <location>
        <position position="51"/>
    </location>
</feature>